<comment type="subcellular location">
    <subcellularLocation>
        <location evidence="1">Periplasm</location>
    </subcellularLocation>
</comment>
<evidence type="ECO:0000256" key="3">
    <source>
        <dbReference type="ARBA" id="ARBA00022679"/>
    </source>
</evidence>
<evidence type="ECO:0000256" key="2">
    <source>
        <dbReference type="ARBA" id="ARBA00005182"/>
    </source>
</evidence>
<evidence type="ECO:0000259" key="7">
    <source>
        <dbReference type="Pfam" id="PF16822"/>
    </source>
</evidence>
<protein>
    <submittedName>
        <fullName evidence="9">SGNH hydrolase-like domain-containing protein, acetyltransferase AlgX</fullName>
    </submittedName>
</protein>
<dbReference type="EMBL" id="FMVN01000003">
    <property type="protein sequence ID" value="SCY02778.1"/>
    <property type="molecule type" value="Genomic_DNA"/>
</dbReference>
<dbReference type="Proteomes" id="UP000032414">
    <property type="component" value="Chromosome I"/>
</dbReference>
<dbReference type="PATRIC" id="fig|451.8.peg.923"/>
<evidence type="ECO:0000256" key="5">
    <source>
        <dbReference type="ARBA" id="ARBA00022764"/>
    </source>
</evidence>
<keyword evidence="4" id="KW-0732">Signal</keyword>
<dbReference type="EMBL" id="LN614830">
    <property type="protein sequence ID" value="CEG62348.1"/>
    <property type="molecule type" value="Genomic_DNA"/>
</dbReference>
<evidence type="ECO:0000313" key="8">
    <source>
        <dbReference type="EMBL" id="CEG62348.1"/>
    </source>
</evidence>
<reference evidence="10" key="2">
    <citation type="submission" date="2014-09" db="EMBL/GenBank/DDBJ databases">
        <authorList>
            <person name="Gomez-Valero L."/>
        </authorList>
    </citation>
    <scope>NUCLEOTIDE SEQUENCE [LARGE SCALE GENOMIC DNA]</scope>
    <source>
        <strain evidence="10">ATCC33218</strain>
    </source>
</reference>
<reference evidence="8" key="1">
    <citation type="submission" date="2014-09" db="EMBL/GenBank/DDBJ databases">
        <authorList>
            <person name="GOMEZ-VALERO Laura"/>
        </authorList>
    </citation>
    <scope>NUCLEOTIDE SEQUENCE</scope>
    <source>
        <strain evidence="8">ATCC33218</strain>
    </source>
</reference>
<keyword evidence="5" id="KW-0574">Periplasm</keyword>
<evidence type="ECO:0000313" key="9">
    <source>
        <dbReference type="EMBL" id="SCY02778.1"/>
    </source>
</evidence>
<dbReference type="KEGG" id="tmc:LMI_3125"/>
<accession>A0A098GIQ3</accession>
<evidence type="ECO:0000256" key="6">
    <source>
        <dbReference type="ARBA" id="ARBA00022841"/>
    </source>
</evidence>
<gene>
    <name evidence="8" type="ORF">LMI_3125</name>
    <name evidence="9" type="ORF">SAMN02982997_00648</name>
</gene>
<dbReference type="GO" id="GO:0042597">
    <property type="term" value="C:periplasmic space"/>
    <property type="evidence" value="ECO:0007669"/>
    <property type="project" value="UniProtKB-SubCell"/>
</dbReference>
<dbReference type="Proteomes" id="UP000182998">
    <property type="component" value="Unassembled WGS sequence"/>
</dbReference>
<proteinExistence type="predicted"/>
<dbReference type="AlphaFoldDB" id="A0A098GIQ3"/>
<keyword evidence="3" id="KW-0808">Transferase</keyword>
<evidence type="ECO:0000256" key="4">
    <source>
        <dbReference type="ARBA" id="ARBA00022729"/>
    </source>
</evidence>
<dbReference type="Pfam" id="PF16822">
    <property type="entry name" value="ALGX"/>
    <property type="match status" value="1"/>
</dbReference>
<reference evidence="9 11" key="3">
    <citation type="submission" date="2016-10" db="EMBL/GenBank/DDBJ databases">
        <authorList>
            <person name="Varghese N."/>
            <person name="Submissions S."/>
        </authorList>
    </citation>
    <scope>NUCLEOTIDE SEQUENCE [LARGE SCALE GENOMIC DNA]</scope>
    <source>
        <strain evidence="9 11">ATCC 33218</strain>
    </source>
</reference>
<dbReference type="UniPathway" id="UPA00286"/>
<sequence length="389" mass="44704">MKNQYIRIFYAVLFVGLLALPALEYHFQFIPEGLLYGYVEPKSSLAEGEKLSWFRRTLQQHWEENFDEHVGFKAYFIRLFNELTFRLFSEAPRINLYSTKQHGLYSKMSIDSLNDEYINQEKLTKNYIAMAKKLKELQQLLEAKGISLQVVISGSKPYVHFDDLGKRFLAYPHADIYSKIASLGHELELMGVNVIDSAPFLRQFNQKTSIETHPDSGVHWNYYAGCVVAKTLLQEAKKNMPDITQIDCGKPVYGEPHWVDIDGLLLLNILSKAHLDKPSPYPTPSAILSTHFKPKVLIVGDSFMDQMVYALDEAKVYSKLIISRYFMTRQKGVMADNNNPTDSPKQIQELVVKDALDSNLVILQMVDYNVQRYGYGFIEAMLDELKNKS</sequence>
<organism evidence="8 10">
    <name type="scientific">Legionella micdadei</name>
    <name type="common">Tatlockia micdadei</name>
    <dbReference type="NCBI Taxonomy" id="451"/>
    <lineage>
        <taxon>Bacteria</taxon>
        <taxon>Pseudomonadati</taxon>
        <taxon>Pseudomonadota</taxon>
        <taxon>Gammaproteobacteria</taxon>
        <taxon>Legionellales</taxon>
        <taxon>Legionellaceae</taxon>
        <taxon>Legionella</taxon>
    </lineage>
</organism>
<dbReference type="STRING" id="451.B6N58_14370"/>
<dbReference type="InterPro" id="IPR031811">
    <property type="entry name" value="ALGX/ALGJ_SGNH-like"/>
</dbReference>
<feature type="domain" description="AlgX/AlgJ SGNH hydrolase-like" evidence="7">
    <location>
        <begin position="115"/>
        <end position="251"/>
    </location>
</feature>
<dbReference type="HOGENOM" id="CLU_703744_0_0_6"/>
<dbReference type="RefSeq" id="WP_045100415.1">
    <property type="nucleotide sequence ID" value="NZ_CP020614.1"/>
</dbReference>
<comment type="pathway">
    <text evidence="2">Glycan biosynthesis; alginate biosynthesis.</text>
</comment>
<keyword evidence="11" id="KW-1185">Reference proteome</keyword>
<dbReference type="GO" id="GO:0042121">
    <property type="term" value="P:alginic acid biosynthetic process"/>
    <property type="evidence" value="ECO:0007669"/>
    <property type="project" value="UniProtKB-UniPathway"/>
</dbReference>
<keyword evidence="6" id="KW-0016">Alginate biosynthesis</keyword>
<dbReference type="OrthoDB" id="5657156at2"/>
<evidence type="ECO:0000313" key="11">
    <source>
        <dbReference type="Proteomes" id="UP000182998"/>
    </source>
</evidence>
<evidence type="ECO:0000256" key="1">
    <source>
        <dbReference type="ARBA" id="ARBA00004418"/>
    </source>
</evidence>
<evidence type="ECO:0000313" key="10">
    <source>
        <dbReference type="Proteomes" id="UP000032414"/>
    </source>
</evidence>
<name>A0A098GIQ3_LEGMI</name>
<dbReference type="GO" id="GO:0016740">
    <property type="term" value="F:transferase activity"/>
    <property type="evidence" value="ECO:0007669"/>
    <property type="project" value="UniProtKB-KW"/>
</dbReference>